<dbReference type="OrthoDB" id="9812372at2"/>
<dbReference type="Proteomes" id="UP000243661">
    <property type="component" value="Unassembled WGS sequence"/>
</dbReference>
<evidence type="ECO:0000313" key="14">
    <source>
        <dbReference type="Proteomes" id="UP000243661"/>
    </source>
</evidence>
<dbReference type="AlphaFoldDB" id="A0A1C4GYE1"/>
<proteinExistence type="inferred from homology"/>
<sequence>MESFRKVIKGWLGKVLLILFLTPLALVGIEGYFSGGKSEDSAKVVNGQDISNKELEALTKTFKEQYLSYANGDETLLNQSFIQNKALDTLVARTLLLQQAEELGISLSDTQIEQMVAQQPNFQENGKFSETLYANYLRSVGMTNDALIVNLRQDHALKMLTSTFTDYALVSKPDIQQIANLQTEQRTLHLASIKLDEYKKNIKVTPQEVEAYYNKHKAAFKQVASVDVDYVVITPTNIAPANVQVTDTELQQAYATFVDGQKKNIKPLVKHILITADSRSDAEAKKLADEAAAKIKAGMTFAQAAAQYSDDTESKAKGGVIEAYEKGVFGDAFDQAVASLKSTQVSAPVKTQYGYHLIETEVASVKIPSFEAEKPRLLAELQKNKSANAFSDTVNNLNEMVVGSDALDVVAQEVKGVTVQSVKGMTLSTQHPVLSDSNVKVKLFNDDVKNGDRNASSSIQLSNGDTVWIKVRDYHAAGVQNLTEATPRVTVQLIEQKASDAAKAKIQSTLNSFKSQPAAAVLAQSKMAFESAGVFTRSQGLKREIERVAFSLAAPKAGMWSVSTASLPNELVVVAVSNVNKTTSNALNDQQLSELSKLYQQLRGQQELDDYTEYLKSHAKIK</sequence>
<dbReference type="EMBL" id="FMBK01000013">
    <property type="protein sequence ID" value="SCC72871.1"/>
    <property type="molecule type" value="Genomic_DNA"/>
</dbReference>
<feature type="domain" description="PpiC" evidence="12">
    <location>
        <begin position="264"/>
        <end position="362"/>
    </location>
</feature>
<evidence type="ECO:0000256" key="9">
    <source>
        <dbReference type="ARBA" id="ARBA00040743"/>
    </source>
</evidence>
<dbReference type="PROSITE" id="PS50198">
    <property type="entry name" value="PPIC_PPIASE_2"/>
    <property type="match status" value="1"/>
</dbReference>
<evidence type="ECO:0000256" key="5">
    <source>
        <dbReference type="ARBA" id="ARBA00022989"/>
    </source>
</evidence>
<dbReference type="GO" id="GO:0005886">
    <property type="term" value="C:plasma membrane"/>
    <property type="evidence" value="ECO:0007669"/>
    <property type="project" value="UniProtKB-SubCell"/>
</dbReference>
<evidence type="ECO:0000259" key="12">
    <source>
        <dbReference type="PROSITE" id="PS50198"/>
    </source>
</evidence>
<comment type="subcellular location">
    <subcellularLocation>
        <location evidence="1">Cell inner membrane</location>
        <topology evidence="1">Single-pass type II membrane protein</topology>
        <orientation evidence="1">Periplasmic side</orientation>
    </subcellularLocation>
</comment>
<keyword evidence="2" id="KW-1003">Cell membrane</keyword>
<dbReference type="RefSeq" id="WP_092720785.1">
    <property type="nucleotide sequence ID" value="NZ_FMBK01000013.1"/>
</dbReference>
<name>A0A1C4GYE1_9GAMM</name>
<keyword evidence="3" id="KW-0997">Cell inner membrane</keyword>
<evidence type="ECO:0000256" key="7">
    <source>
        <dbReference type="ARBA" id="ARBA00023186"/>
    </source>
</evidence>
<dbReference type="GO" id="GO:0003755">
    <property type="term" value="F:peptidyl-prolyl cis-trans isomerase activity"/>
    <property type="evidence" value="ECO:0007669"/>
    <property type="project" value="UniProtKB-KW"/>
</dbReference>
<organism evidence="13 14">
    <name type="scientific">Acinetobacter albensis</name>
    <dbReference type="NCBI Taxonomy" id="1673609"/>
    <lineage>
        <taxon>Bacteria</taxon>
        <taxon>Pseudomonadati</taxon>
        <taxon>Pseudomonadota</taxon>
        <taxon>Gammaproteobacteria</taxon>
        <taxon>Moraxellales</taxon>
        <taxon>Moraxellaceae</taxon>
        <taxon>Acinetobacter</taxon>
    </lineage>
</organism>
<dbReference type="PANTHER" id="PTHR47529:SF1">
    <property type="entry name" value="PERIPLASMIC CHAPERONE PPID"/>
    <property type="match status" value="1"/>
</dbReference>
<keyword evidence="4" id="KW-0812">Transmembrane</keyword>
<evidence type="ECO:0000256" key="11">
    <source>
        <dbReference type="PROSITE-ProRule" id="PRU00278"/>
    </source>
</evidence>
<evidence type="ECO:0000256" key="1">
    <source>
        <dbReference type="ARBA" id="ARBA00004382"/>
    </source>
</evidence>
<evidence type="ECO:0000256" key="6">
    <source>
        <dbReference type="ARBA" id="ARBA00023136"/>
    </source>
</evidence>
<keyword evidence="5" id="KW-1133">Transmembrane helix</keyword>
<evidence type="ECO:0000256" key="8">
    <source>
        <dbReference type="ARBA" id="ARBA00038408"/>
    </source>
</evidence>
<comment type="similarity">
    <text evidence="8">Belongs to the PpiD chaperone family.</text>
</comment>
<evidence type="ECO:0000313" key="13">
    <source>
        <dbReference type="EMBL" id="SCC72871.1"/>
    </source>
</evidence>
<evidence type="ECO:0000256" key="3">
    <source>
        <dbReference type="ARBA" id="ARBA00022519"/>
    </source>
</evidence>
<dbReference type="InterPro" id="IPR046357">
    <property type="entry name" value="PPIase_dom_sf"/>
</dbReference>
<dbReference type="PANTHER" id="PTHR47529">
    <property type="entry name" value="PEPTIDYL-PROLYL CIS-TRANS ISOMERASE D"/>
    <property type="match status" value="1"/>
</dbReference>
<dbReference type="SUPFAM" id="SSF109998">
    <property type="entry name" value="Triger factor/SurA peptide-binding domain-like"/>
    <property type="match status" value="1"/>
</dbReference>
<dbReference type="InterPro" id="IPR052029">
    <property type="entry name" value="PpiD_chaperone"/>
</dbReference>
<reference evidence="13 14" key="1">
    <citation type="submission" date="2016-08" db="EMBL/GenBank/DDBJ databases">
        <authorList>
            <person name="Seilhamer J.J."/>
        </authorList>
    </citation>
    <scope>NUCLEOTIDE SEQUENCE [LARGE SCALE GENOMIC DNA]</scope>
    <source>
        <strain evidence="13 14">ANC 4874</strain>
    </source>
</reference>
<keyword evidence="11" id="KW-0697">Rotamase</keyword>
<dbReference type="Gene3D" id="3.10.50.40">
    <property type="match status" value="1"/>
</dbReference>
<dbReference type="Gene3D" id="1.10.4030.10">
    <property type="entry name" value="Porin chaperone SurA, peptide-binding domain"/>
    <property type="match status" value="1"/>
</dbReference>
<evidence type="ECO:0000256" key="2">
    <source>
        <dbReference type="ARBA" id="ARBA00022475"/>
    </source>
</evidence>
<protein>
    <recommendedName>
        <fullName evidence="9">Periplasmic chaperone PpiD</fullName>
    </recommendedName>
    <alternativeName>
        <fullName evidence="10">Periplasmic folding chaperone</fullName>
    </alternativeName>
</protein>
<keyword evidence="7" id="KW-0143">Chaperone</keyword>
<dbReference type="SUPFAM" id="SSF54534">
    <property type="entry name" value="FKBP-like"/>
    <property type="match status" value="1"/>
</dbReference>
<keyword evidence="6" id="KW-0472">Membrane</keyword>
<evidence type="ECO:0000256" key="10">
    <source>
        <dbReference type="ARBA" id="ARBA00042775"/>
    </source>
</evidence>
<dbReference type="InterPro" id="IPR000297">
    <property type="entry name" value="PPIase_PpiC"/>
</dbReference>
<gene>
    <name evidence="13" type="ORF">GA0116959_11325</name>
</gene>
<dbReference type="Pfam" id="PF00639">
    <property type="entry name" value="Rotamase"/>
    <property type="match status" value="1"/>
</dbReference>
<dbReference type="InterPro" id="IPR027304">
    <property type="entry name" value="Trigger_fact/SurA_dom_sf"/>
</dbReference>
<keyword evidence="11 13" id="KW-0413">Isomerase</keyword>
<dbReference type="Pfam" id="PF13624">
    <property type="entry name" value="SurA_N_3"/>
    <property type="match status" value="1"/>
</dbReference>
<accession>A0A1C4GYE1</accession>
<evidence type="ECO:0000256" key="4">
    <source>
        <dbReference type="ARBA" id="ARBA00022692"/>
    </source>
</evidence>